<dbReference type="PATRIC" id="fig|246196.19.peg.3492"/>
<evidence type="ECO:0000313" key="2">
    <source>
        <dbReference type="Proteomes" id="UP000000757"/>
    </source>
</evidence>
<accession>A0QY54</accession>
<reference evidence="1 2" key="1">
    <citation type="submission" date="2006-10" db="EMBL/GenBank/DDBJ databases">
        <authorList>
            <person name="Fleischmann R.D."/>
            <person name="Dodson R.J."/>
            <person name="Haft D.H."/>
            <person name="Merkel J.S."/>
            <person name="Nelson W.C."/>
            <person name="Fraser C.M."/>
        </authorList>
    </citation>
    <scope>NUCLEOTIDE SEQUENCE [LARGE SCALE GENOMIC DNA]</scope>
    <source>
        <strain evidence="2">ATCC 700084 / mc(2)155</strain>
    </source>
</reference>
<keyword evidence="2" id="KW-1185">Reference proteome</keyword>
<dbReference type="KEGG" id="msm:MSMEG_3539"/>
<name>A0QY54_MYCS2</name>
<sequence>MFLGTSAFGWSKVMYVMAFPKTGTFPVDRAMTGPYLMDL</sequence>
<dbReference type="KEGG" id="msb:LJ00_17615"/>
<dbReference type="EMBL" id="CP000480">
    <property type="protein sequence ID" value="ABK74040.1"/>
    <property type="molecule type" value="Genomic_DNA"/>
</dbReference>
<dbReference type="Proteomes" id="UP000000757">
    <property type="component" value="Chromosome"/>
</dbReference>
<gene>
    <name evidence="1" type="ordered locus">MSMEG_3539</name>
</gene>
<protein>
    <submittedName>
        <fullName evidence="1">Uncharacterized protein</fullName>
    </submittedName>
</protein>
<dbReference type="STRING" id="246196.MSMEG_3539"/>
<organism evidence="1 2">
    <name type="scientific">Mycolicibacterium smegmatis (strain ATCC 700084 / mc(2)155)</name>
    <name type="common">Mycobacterium smegmatis</name>
    <dbReference type="NCBI Taxonomy" id="246196"/>
    <lineage>
        <taxon>Bacteria</taxon>
        <taxon>Bacillati</taxon>
        <taxon>Actinomycetota</taxon>
        <taxon>Actinomycetes</taxon>
        <taxon>Mycobacteriales</taxon>
        <taxon>Mycobacteriaceae</taxon>
        <taxon>Mycolicibacterium</taxon>
    </lineage>
</organism>
<evidence type="ECO:0000313" key="1">
    <source>
        <dbReference type="EMBL" id="ABK74040.1"/>
    </source>
</evidence>
<proteinExistence type="predicted"/>
<dbReference type="AlphaFoldDB" id="A0QY54"/>